<dbReference type="RefSeq" id="WP_344940682.1">
    <property type="nucleotide sequence ID" value="NZ_BAABDC010000001.1"/>
</dbReference>
<evidence type="ECO:0000313" key="4">
    <source>
        <dbReference type="Proteomes" id="UP001501468"/>
    </source>
</evidence>
<dbReference type="EMBL" id="BAABDC010000001">
    <property type="protein sequence ID" value="GAA3691102.1"/>
    <property type="molecule type" value="Genomic_DNA"/>
</dbReference>
<keyword evidence="2" id="KW-0812">Transmembrane</keyword>
<sequence length="306" mass="31492">MVTIHSHQRPGLQRRGQPGLGRGTAGLAWATAVLALGAAVLGLVLEGVYTGARSTAEILRGFDAVTAVLVAPALAVSVGYARRGSVLGRLVTAGLLADLVYSYAFYVFGTDFNDLFLLHVVVFSMSLTALVLTIGGLDVDAVGEQFRGMRHVWPVAVATGVLAVSLGGMWVGAAVVNAVNGTVPVGSRLVETPEMIHTALVLDLAVQVPLYAGAAVLLWRREAWSFVLAFVATLSGIPEQLSYLVGLPFQVGAGVPDAASFDPLEPVIAGLFVLAFGLLLAGASSPGRDRSGAGGGLKEWAGGHPG</sequence>
<feature type="transmembrane region" description="Helical" evidence="2">
    <location>
        <begin position="266"/>
        <end position="283"/>
    </location>
</feature>
<reference evidence="4" key="1">
    <citation type="journal article" date="2019" name="Int. J. Syst. Evol. Microbiol.">
        <title>The Global Catalogue of Microorganisms (GCM) 10K type strain sequencing project: providing services to taxonomists for standard genome sequencing and annotation.</title>
        <authorList>
            <consortium name="The Broad Institute Genomics Platform"/>
            <consortium name="The Broad Institute Genome Sequencing Center for Infectious Disease"/>
            <person name="Wu L."/>
            <person name="Ma J."/>
        </authorList>
    </citation>
    <scope>NUCLEOTIDE SEQUENCE [LARGE SCALE GENOMIC DNA]</scope>
    <source>
        <strain evidence="4">JCM 17125</strain>
    </source>
</reference>
<organism evidence="3 4">
    <name type="scientific">Terrabacter ginsenosidimutans</name>
    <dbReference type="NCBI Taxonomy" id="490575"/>
    <lineage>
        <taxon>Bacteria</taxon>
        <taxon>Bacillati</taxon>
        <taxon>Actinomycetota</taxon>
        <taxon>Actinomycetes</taxon>
        <taxon>Micrococcales</taxon>
        <taxon>Intrasporangiaceae</taxon>
        <taxon>Terrabacter</taxon>
    </lineage>
</organism>
<accession>A0ABP7CI82</accession>
<evidence type="ECO:0000313" key="3">
    <source>
        <dbReference type="EMBL" id="GAA3691102.1"/>
    </source>
</evidence>
<feature type="transmembrane region" description="Helical" evidence="2">
    <location>
        <begin position="151"/>
        <end position="176"/>
    </location>
</feature>
<feature type="transmembrane region" description="Helical" evidence="2">
    <location>
        <begin position="196"/>
        <end position="219"/>
    </location>
</feature>
<gene>
    <name evidence="3" type="ORF">GCM10022399_03670</name>
</gene>
<dbReference type="Proteomes" id="UP001501468">
    <property type="component" value="Unassembled WGS sequence"/>
</dbReference>
<feature type="compositionally biased region" description="Gly residues" evidence="1">
    <location>
        <begin position="292"/>
        <end position="306"/>
    </location>
</feature>
<proteinExistence type="predicted"/>
<feature type="transmembrane region" description="Helical" evidence="2">
    <location>
        <begin position="20"/>
        <end position="44"/>
    </location>
</feature>
<feature type="transmembrane region" description="Helical" evidence="2">
    <location>
        <begin position="226"/>
        <end position="246"/>
    </location>
</feature>
<protein>
    <submittedName>
        <fullName evidence="3">Uncharacterized protein</fullName>
    </submittedName>
</protein>
<comment type="caution">
    <text evidence="3">The sequence shown here is derived from an EMBL/GenBank/DDBJ whole genome shotgun (WGS) entry which is preliminary data.</text>
</comment>
<feature type="region of interest" description="Disordered" evidence="1">
    <location>
        <begin position="286"/>
        <end position="306"/>
    </location>
</feature>
<keyword evidence="2" id="KW-1133">Transmembrane helix</keyword>
<feature type="transmembrane region" description="Helical" evidence="2">
    <location>
        <begin position="115"/>
        <end position="139"/>
    </location>
</feature>
<feature type="transmembrane region" description="Helical" evidence="2">
    <location>
        <begin position="90"/>
        <end position="109"/>
    </location>
</feature>
<name>A0ABP7CI82_9MICO</name>
<evidence type="ECO:0000256" key="1">
    <source>
        <dbReference type="SAM" id="MobiDB-lite"/>
    </source>
</evidence>
<feature type="transmembrane region" description="Helical" evidence="2">
    <location>
        <begin position="64"/>
        <end position="81"/>
    </location>
</feature>
<keyword evidence="2" id="KW-0472">Membrane</keyword>
<keyword evidence="4" id="KW-1185">Reference proteome</keyword>
<evidence type="ECO:0000256" key="2">
    <source>
        <dbReference type="SAM" id="Phobius"/>
    </source>
</evidence>